<sequence length="407" mass="42308">MTVRNRVARVAVLTAATTALLLPGASLAQAKTPTGPAGPAFYKAPAKLIAGTPGTIIWTRQIPYSATGKVALAASSKTLLVLYRSRDVSNKPIAVSGTIDIPKGKAPAGGWKMLSWAHGTTGIADVCAPSLTTPGPADALPRYSTDVANSWVKAGYMLLRTDYPGLGTPGPHPYLIGKSEGRSVIDIALAARSMIPAISKNWAILGHSQGGQAALFAASMAPKIAPALKLKGVVAYAPASHLYEQRALIADLGPAAKGITGLAVTILLSAAREAGINPADLVTDPIAALIPQTEKTCTPQLAAADMFGAYAPNEILKQNIVTTKLDAVLKAMNPNVKIAAPISILQGKSDLTVFPWFTDDLTAELTKSGNRVTYQKYDGLNHGGVVMDLTTRQAVAGFLTKYLGAGR</sequence>
<accession>A0A6J5ZN71</accession>
<dbReference type="EMBL" id="CAESAO010000063">
    <property type="protein sequence ID" value="CAB4343675.1"/>
    <property type="molecule type" value="Genomic_DNA"/>
</dbReference>
<gene>
    <name evidence="1" type="ORF">UFOPK3522_00860</name>
</gene>
<dbReference type="PIRSF" id="PIRSF029171">
    <property type="entry name" value="Esterase_LipA"/>
    <property type="match status" value="1"/>
</dbReference>
<name>A0A6J5ZN71_9ZZZZ</name>
<dbReference type="InterPro" id="IPR005152">
    <property type="entry name" value="Lipase_secreted"/>
</dbReference>
<proteinExistence type="predicted"/>
<dbReference type="AlphaFoldDB" id="A0A6J5ZN71"/>
<dbReference type="PANTHER" id="PTHR34853">
    <property type="match status" value="1"/>
</dbReference>
<dbReference type="InterPro" id="IPR029058">
    <property type="entry name" value="AB_hydrolase_fold"/>
</dbReference>
<dbReference type="Gene3D" id="3.40.50.1820">
    <property type="entry name" value="alpha/beta hydrolase"/>
    <property type="match status" value="2"/>
</dbReference>
<evidence type="ECO:0000313" key="1">
    <source>
        <dbReference type="EMBL" id="CAB4343675.1"/>
    </source>
</evidence>
<organism evidence="1">
    <name type="scientific">freshwater metagenome</name>
    <dbReference type="NCBI Taxonomy" id="449393"/>
    <lineage>
        <taxon>unclassified sequences</taxon>
        <taxon>metagenomes</taxon>
        <taxon>ecological metagenomes</taxon>
    </lineage>
</organism>
<reference evidence="1" key="1">
    <citation type="submission" date="2020-05" db="EMBL/GenBank/DDBJ databases">
        <authorList>
            <person name="Chiriac C."/>
            <person name="Salcher M."/>
            <person name="Ghai R."/>
            <person name="Kavagutti S V."/>
        </authorList>
    </citation>
    <scope>NUCLEOTIDE SEQUENCE</scope>
</reference>
<dbReference type="SUPFAM" id="SSF53474">
    <property type="entry name" value="alpha/beta-Hydrolases"/>
    <property type="match status" value="1"/>
</dbReference>
<protein>
    <submittedName>
        <fullName evidence="1">Unannotated protein</fullName>
    </submittedName>
</protein>
<dbReference type="Pfam" id="PF03583">
    <property type="entry name" value="LIP"/>
    <property type="match status" value="1"/>
</dbReference>
<dbReference type="GO" id="GO:0004806">
    <property type="term" value="F:triacylglycerol lipase activity"/>
    <property type="evidence" value="ECO:0007669"/>
    <property type="project" value="InterPro"/>
</dbReference>
<dbReference type="PANTHER" id="PTHR34853:SF1">
    <property type="entry name" value="LIPASE 5"/>
    <property type="match status" value="1"/>
</dbReference>
<dbReference type="GO" id="GO:0016042">
    <property type="term" value="P:lipid catabolic process"/>
    <property type="evidence" value="ECO:0007669"/>
    <property type="project" value="InterPro"/>
</dbReference>